<feature type="region of interest" description="Disordered" evidence="1">
    <location>
        <begin position="165"/>
        <end position="222"/>
    </location>
</feature>
<dbReference type="OrthoDB" id="2418125at2759"/>
<feature type="compositionally biased region" description="Gly residues" evidence="1">
    <location>
        <begin position="253"/>
        <end position="303"/>
    </location>
</feature>
<gene>
    <name evidence="2" type="ORF">BCR43DRAFT_485630</name>
</gene>
<accession>A0A1X2HN07</accession>
<reference evidence="2 3" key="1">
    <citation type="submission" date="2016-07" db="EMBL/GenBank/DDBJ databases">
        <title>Pervasive Adenine N6-methylation of Active Genes in Fungi.</title>
        <authorList>
            <consortium name="DOE Joint Genome Institute"/>
            <person name="Mondo S.J."/>
            <person name="Dannebaum R.O."/>
            <person name="Kuo R.C."/>
            <person name="Labutti K."/>
            <person name="Haridas S."/>
            <person name="Kuo A."/>
            <person name="Salamov A."/>
            <person name="Ahrendt S.R."/>
            <person name="Lipzen A."/>
            <person name="Sullivan W."/>
            <person name="Andreopoulos W.B."/>
            <person name="Clum A."/>
            <person name="Lindquist E."/>
            <person name="Daum C."/>
            <person name="Ramamoorthy G.K."/>
            <person name="Gryganskyi A."/>
            <person name="Culley D."/>
            <person name="Magnuson J.K."/>
            <person name="James T.Y."/>
            <person name="O'Malley M.A."/>
            <person name="Stajich J.E."/>
            <person name="Spatafora J.W."/>
            <person name="Visel A."/>
            <person name="Grigoriev I.V."/>
        </authorList>
    </citation>
    <scope>NUCLEOTIDE SEQUENCE [LARGE SCALE GENOMIC DNA]</scope>
    <source>
        <strain evidence="2 3">NRRL 2496</strain>
    </source>
</reference>
<feature type="compositionally biased region" description="Basic and acidic residues" evidence="1">
    <location>
        <begin position="7"/>
        <end position="17"/>
    </location>
</feature>
<organism evidence="2 3">
    <name type="scientific">Syncephalastrum racemosum</name>
    <name type="common">Filamentous fungus</name>
    <dbReference type="NCBI Taxonomy" id="13706"/>
    <lineage>
        <taxon>Eukaryota</taxon>
        <taxon>Fungi</taxon>
        <taxon>Fungi incertae sedis</taxon>
        <taxon>Mucoromycota</taxon>
        <taxon>Mucoromycotina</taxon>
        <taxon>Mucoromycetes</taxon>
        <taxon>Mucorales</taxon>
        <taxon>Syncephalastraceae</taxon>
        <taxon>Syncephalastrum</taxon>
    </lineage>
</organism>
<dbReference type="Pfam" id="PF09428">
    <property type="entry name" value="DUF2011"/>
    <property type="match status" value="1"/>
</dbReference>
<protein>
    <submittedName>
        <fullName evidence="2">Uncharacterized protein</fullName>
    </submittedName>
</protein>
<proteinExistence type="predicted"/>
<comment type="caution">
    <text evidence="2">The sequence shown here is derived from an EMBL/GenBank/DDBJ whole genome shotgun (WGS) entry which is preliminary data.</text>
</comment>
<name>A0A1X2HN07_SYNRA</name>
<evidence type="ECO:0000313" key="2">
    <source>
        <dbReference type="EMBL" id="ORZ00682.1"/>
    </source>
</evidence>
<sequence>MASFPAHDLRVADRTELFGDQQDNNDNDSIPEDDAQRMNMLMQRLLGSEQDDQDDQDDQDEQQDESMVDAAPDTERPTEEGEEGADEDAFAFRLFSSKPVAQVNLKEDEGDTMDMMAATVNKMRKVEQDDDRPEFQARIAAAAIDYDTLLAQSKWAYPALRTPAIDISNQDHVKEEEQKKQRPRKSKKRRDFEKAVASGRIALTPNMRDSRNEGGWPGWPGHRSPCAIITPVDHLLKHKKKYKSGASSHGNPGARGGSVRGARGGGAMRGGSRGRGGGARGGARGGGAGGRGGSRGASSGRGGFRPRSS</sequence>
<feature type="compositionally biased region" description="Acidic residues" evidence="1">
    <location>
        <begin position="49"/>
        <end position="67"/>
    </location>
</feature>
<dbReference type="STRING" id="13706.A0A1X2HN07"/>
<feature type="compositionally biased region" description="Basic and acidic residues" evidence="1">
    <location>
        <begin position="169"/>
        <end position="180"/>
    </location>
</feature>
<dbReference type="OMA" id="PDGWPGW"/>
<feature type="compositionally biased region" description="Acidic residues" evidence="1">
    <location>
        <begin position="80"/>
        <end position="89"/>
    </location>
</feature>
<dbReference type="InParanoid" id="A0A1X2HN07"/>
<feature type="region of interest" description="Disordered" evidence="1">
    <location>
        <begin position="1"/>
        <end position="90"/>
    </location>
</feature>
<dbReference type="Proteomes" id="UP000242180">
    <property type="component" value="Unassembled WGS sequence"/>
</dbReference>
<feature type="region of interest" description="Disordered" evidence="1">
    <location>
        <begin position="237"/>
        <end position="309"/>
    </location>
</feature>
<dbReference type="InterPro" id="IPR018555">
    <property type="entry name" value="C630.06c-like"/>
</dbReference>
<evidence type="ECO:0000256" key="1">
    <source>
        <dbReference type="SAM" id="MobiDB-lite"/>
    </source>
</evidence>
<evidence type="ECO:0000313" key="3">
    <source>
        <dbReference type="Proteomes" id="UP000242180"/>
    </source>
</evidence>
<dbReference type="EMBL" id="MCGN01000002">
    <property type="protein sequence ID" value="ORZ00682.1"/>
    <property type="molecule type" value="Genomic_DNA"/>
</dbReference>
<keyword evidence="3" id="KW-1185">Reference proteome</keyword>
<feature type="compositionally biased region" description="Acidic residues" evidence="1">
    <location>
        <begin position="23"/>
        <end position="33"/>
    </location>
</feature>
<dbReference type="AlphaFoldDB" id="A0A1X2HN07"/>